<proteinExistence type="predicted"/>
<gene>
    <name evidence="1" type="ORF">S03H2_54263</name>
</gene>
<reference evidence="1" key="1">
    <citation type="journal article" date="2014" name="Front. Microbiol.">
        <title>High frequency of phylogenetically diverse reductive dehalogenase-homologous genes in deep subseafloor sedimentary metagenomes.</title>
        <authorList>
            <person name="Kawai M."/>
            <person name="Futagami T."/>
            <person name="Toyoda A."/>
            <person name="Takaki Y."/>
            <person name="Nishi S."/>
            <person name="Hori S."/>
            <person name="Arai W."/>
            <person name="Tsubouchi T."/>
            <person name="Morono Y."/>
            <person name="Uchiyama I."/>
            <person name="Ito T."/>
            <person name="Fujiyama A."/>
            <person name="Inagaki F."/>
            <person name="Takami H."/>
        </authorList>
    </citation>
    <scope>NUCLEOTIDE SEQUENCE</scope>
    <source>
        <strain evidence="1">Expedition CK06-06</strain>
    </source>
</reference>
<feature type="non-terminal residue" evidence="1">
    <location>
        <position position="1"/>
    </location>
</feature>
<name>X1H504_9ZZZZ</name>
<accession>X1H504</accession>
<dbReference type="AlphaFoldDB" id="X1H504"/>
<comment type="caution">
    <text evidence="1">The sequence shown here is derived from an EMBL/GenBank/DDBJ whole genome shotgun (WGS) entry which is preliminary data.</text>
</comment>
<organism evidence="1">
    <name type="scientific">marine sediment metagenome</name>
    <dbReference type="NCBI Taxonomy" id="412755"/>
    <lineage>
        <taxon>unclassified sequences</taxon>
        <taxon>metagenomes</taxon>
        <taxon>ecological metagenomes</taxon>
    </lineage>
</organism>
<sequence>EVGVCHHFGLVHADVASEVEKAAEILGMNLERLT</sequence>
<protein>
    <submittedName>
        <fullName evidence="1">Uncharacterized protein</fullName>
    </submittedName>
</protein>
<evidence type="ECO:0000313" key="1">
    <source>
        <dbReference type="EMBL" id="GAH65261.1"/>
    </source>
</evidence>
<dbReference type="EMBL" id="BARU01034583">
    <property type="protein sequence ID" value="GAH65261.1"/>
    <property type="molecule type" value="Genomic_DNA"/>
</dbReference>